<evidence type="ECO:0000256" key="2">
    <source>
        <dbReference type="ARBA" id="ARBA00006936"/>
    </source>
</evidence>
<dbReference type="GO" id="GO:0005739">
    <property type="term" value="C:mitochondrion"/>
    <property type="evidence" value="ECO:0007669"/>
    <property type="project" value="TreeGrafter"/>
</dbReference>
<reference evidence="6" key="1">
    <citation type="journal article" date="2011" name="Genome Res.">
        <title>Deep small RNA sequencing from the nematode Ascaris reveals conservation, functional diversification, and novel developmental profiles.</title>
        <authorList>
            <person name="Wang J."/>
            <person name="Czech B."/>
            <person name="Crunk A."/>
            <person name="Wallace A."/>
            <person name="Mitreva M."/>
            <person name="Hannon G.J."/>
            <person name="Davis R.E."/>
        </authorList>
    </citation>
    <scope>NUCLEOTIDE SEQUENCE</scope>
</reference>
<dbReference type="GO" id="GO:0004591">
    <property type="term" value="F:oxoglutarate dehydrogenase (succinyl-transferring) activity"/>
    <property type="evidence" value="ECO:0007669"/>
    <property type="project" value="TreeGrafter"/>
</dbReference>
<comment type="similarity">
    <text evidence="2">Belongs to the alpha-ketoglutarate dehydrogenase family.</text>
</comment>
<keyword evidence="4" id="KW-0786">Thiamine pyrophosphate</keyword>
<dbReference type="GO" id="GO:0006099">
    <property type="term" value="P:tricarboxylic acid cycle"/>
    <property type="evidence" value="ECO:0007669"/>
    <property type="project" value="TreeGrafter"/>
</dbReference>
<feature type="transmembrane region" description="Helical" evidence="5">
    <location>
        <begin position="82"/>
        <end position="100"/>
    </location>
</feature>
<name>F1LHU6_ASCSU</name>
<organism evidence="6">
    <name type="scientific">Ascaris suum</name>
    <name type="common">Pig roundworm</name>
    <name type="synonym">Ascaris lumbricoides</name>
    <dbReference type="NCBI Taxonomy" id="6253"/>
    <lineage>
        <taxon>Eukaryota</taxon>
        <taxon>Metazoa</taxon>
        <taxon>Ecdysozoa</taxon>
        <taxon>Nematoda</taxon>
        <taxon>Chromadorea</taxon>
        <taxon>Rhabditida</taxon>
        <taxon>Spirurina</taxon>
        <taxon>Ascaridomorpha</taxon>
        <taxon>Ascaridoidea</taxon>
        <taxon>Ascarididae</taxon>
        <taxon>Ascaris</taxon>
    </lineage>
</organism>
<proteinExistence type="evidence at transcript level"/>
<dbReference type="Gene3D" id="3.40.50.12470">
    <property type="match status" value="1"/>
</dbReference>
<dbReference type="PANTHER" id="PTHR23152:SF4">
    <property type="entry name" value="2-OXOADIPATE DEHYDROGENASE COMPLEX COMPONENT E1"/>
    <property type="match status" value="1"/>
</dbReference>
<dbReference type="GO" id="GO:0030976">
    <property type="term" value="F:thiamine pyrophosphate binding"/>
    <property type="evidence" value="ECO:0007669"/>
    <property type="project" value="InterPro"/>
</dbReference>
<feature type="non-terminal residue" evidence="6">
    <location>
        <position position="101"/>
    </location>
</feature>
<evidence type="ECO:0000256" key="3">
    <source>
        <dbReference type="ARBA" id="ARBA00023002"/>
    </source>
</evidence>
<evidence type="ECO:0000256" key="1">
    <source>
        <dbReference type="ARBA" id="ARBA00001964"/>
    </source>
</evidence>
<evidence type="ECO:0000313" key="6">
    <source>
        <dbReference type="EMBL" id="ADY49700.1"/>
    </source>
</evidence>
<keyword evidence="5" id="KW-0472">Membrane</keyword>
<protein>
    <submittedName>
        <fullName evidence="6">2-oxoglutarate dehydrogenase</fullName>
    </submittedName>
</protein>
<feature type="transmembrane region" description="Helical" evidence="5">
    <location>
        <begin position="37"/>
        <end position="61"/>
    </location>
</feature>
<evidence type="ECO:0000256" key="4">
    <source>
        <dbReference type="ARBA" id="ARBA00023052"/>
    </source>
</evidence>
<dbReference type="GO" id="GO:0045252">
    <property type="term" value="C:oxoglutarate dehydrogenase complex"/>
    <property type="evidence" value="ECO:0007669"/>
    <property type="project" value="TreeGrafter"/>
</dbReference>
<sequence length="101" mass="11588">MVDPNSLVVWEAQFGDFANNAQCIIDQFICSGQHPFFSYYFVVMVGLRSFVYLNALPLGFYTISQQLFSELARAGIELKCSVTPFVVLLFTFVSFIYLLYR</sequence>
<evidence type="ECO:0000256" key="5">
    <source>
        <dbReference type="SAM" id="Phobius"/>
    </source>
</evidence>
<keyword evidence="5" id="KW-0812">Transmembrane</keyword>
<comment type="cofactor">
    <cofactor evidence="1">
        <name>thiamine diphosphate</name>
        <dbReference type="ChEBI" id="CHEBI:58937"/>
    </cofactor>
</comment>
<dbReference type="InterPro" id="IPR011603">
    <property type="entry name" value="2oxoglutarate_DH_E1"/>
</dbReference>
<dbReference type="EMBL" id="JI228257">
    <property type="protein sequence ID" value="ADY49700.1"/>
    <property type="molecule type" value="mRNA"/>
</dbReference>
<dbReference type="AlphaFoldDB" id="F1LHU6"/>
<keyword evidence="3" id="KW-0560">Oxidoreductase</keyword>
<keyword evidence="5" id="KW-1133">Transmembrane helix</keyword>
<dbReference type="PANTHER" id="PTHR23152">
    <property type="entry name" value="2-OXOGLUTARATE DEHYDROGENASE"/>
    <property type="match status" value="1"/>
</dbReference>
<accession>F1LHU6</accession>